<keyword evidence="1" id="KW-1133">Transmembrane helix</keyword>
<feature type="transmembrane region" description="Helical" evidence="1">
    <location>
        <begin position="108"/>
        <end position="131"/>
    </location>
</feature>
<keyword evidence="1" id="KW-0812">Transmembrane</keyword>
<dbReference type="Proteomes" id="UP001241848">
    <property type="component" value="Unassembled WGS sequence"/>
</dbReference>
<comment type="caution">
    <text evidence="3">The sequence shown here is derived from an EMBL/GenBank/DDBJ whole genome shotgun (WGS) entry which is preliminary data.</text>
</comment>
<accession>A0ABT9FUK1</accession>
<sequence length="383" mass="42483">MNNQWLESILRLNGITVALIAIVLISFMQGWWRGASRSAGRLFDLFVDGILAAAAVVSSLGLAAWLSPIVQQRLAVLGEELPQRELSTSEQLWYTVLHVVQIFPLLRFAVLFLVSYLVVRLVLSLLYAVLMGRRRAVSVDPQQGGAGFFSRLAGAVIGAIIGSVRAIMLIALLFIGVSLYPESSFSSYVQASPVYSKGAQTVIAPLTGGLIKDKLPVITQAAEQELTGVLQRRYEIIDRSIPDDIEAAAAQVSSGVSSDEEKARRLYDWVGTRIAYDYDKVEDYEQRGVWHEQTPQNTFDTRKGVCIDYARLYAVMARSQKLEVRVVTGLGYNGQGGYGPHAWNEVYLGEKQKWVPLDPTWAQSGDWFNPPDFAQTHIEDQLI</sequence>
<keyword evidence="1" id="KW-0472">Membrane</keyword>
<evidence type="ECO:0000313" key="4">
    <source>
        <dbReference type="Proteomes" id="UP001241848"/>
    </source>
</evidence>
<dbReference type="SUPFAM" id="SSF54001">
    <property type="entry name" value="Cysteine proteinases"/>
    <property type="match status" value="1"/>
</dbReference>
<organism evidence="3 4">
    <name type="scientific">Paenibacillus zeirhizosphaerae</name>
    <dbReference type="NCBI Taxonomy" id="2987519"/>
    <lineage>
        <taxon>Bacteria</taxon>
        <taxon>Bacillati</taxon>
        <taxon>Bacillota</taxon>
        <taxon>Bacilli</taxon>
        <taxon>Bacillales</taxon>
        <taxon>Paenibacillaceae</taxon>
        <taxon>Paenibacillus</taxon>
    </lineage>
</organism>
<gene>
    <name evidence="3" type="ORF">OIN60_16920</name>
</gene>
<dbReference type="PANTHER" id="PTHR33490:SF3">
    <property type="entry name" value="CONSERVED INTEGRAL MEMBRANE PROTEIN"/>
    <property type="match status" value="1"/>
</dbReference>
<evidence type="ECO:0000313" key="3">
    <source>
        <dbReference type="EMBL" id="MDP4098417.1"/>
    </source>
</evidence>
<protein>
    <submittedName>
        <fullName evidence="3">Transglutaminase domain-containing protein</fullName>
    </submittedName>
</protein>
<proteinExistence type="predicted"/>
<feature type="domain" description="Transglutaminase-like" evidence="2">
    <location>
        <begin position="298"/>
        <end position="361"/>
    </location>
</feature>
<dbReference type="SMART" id="SM00460">
    <property type="entry name" value="TGc"/>
    <property type="match status" value="1"/>
</dbReference>
<reference evidence="3 4" key="1">
    <citation type="submission" date="2022-10" db="EMBL/GenBank/DDBJ databases">
        <title>Paenibacillus description and whole genome data of maize root bacterial community.</title>
        <authorList>
            <person name="Marton D."/>
            <person name="Farkas M."/>
            <person name="Cserhati M."/>
        </authorList>
    </citation>
    <scope>NUCLEOTIDE SEQUENCE [LARGE SCALE GENOMIC DNA]</scope>
    <source>
        <strain evidence="3 4">P96</strain>
    </source>
</reference>
<dbReference type="EMBL" id="JAPCKK010000021">
    <property type="protein sequence ID" value="MDP4098417.1"/>
    <property type="molecule type" value="Genomic_DNA"/>
</dbReference>
<dbReference type="PANTHER" id="PTHR33490">
    <property type="entry name" value="BLR5614 PROTEIN-RELATED"/>
    <property type="match status" value="1"/>
</dbReference>
<dbReference type="RefSeq" id="WP_305756041.1">
    <property type="nucleotide sequence ID" value="NZ_JAPCKK010000021.1"/>
</dbReference>
<evidence type="ECO:0000259" key="2">
    <source>
        <dbReference type="SMART" id="SM00460"/>
    </source>
</evidence>
<dbReference type="InterPro" id="IPR002931">
    <property type="entry name" value="Transglutaminase-like"/>
</dbReference>
<keyword evidence="4" id="KW-1185">Reference proteome</keyword>
<dbReference type="Gene3D" id="3.10.620.30">
    <property type="match status" value="1"/>
</dbReference>
<dbReference type="Pfam" id="PF01841">
    <property type="entry name" value="Transglut_core"/>
    <property type="match status" value="1"/>
</dbReference>
<evidence type="ECO:0000256" key="1">
    <source>
        <dbReference type="SAM" id="Phobius"/>
    </source>
</evidence>
<feature type="transmembrane region" description="Helical" evidence="1">
    <location>
        <begin position="152"/>
        <end position="180"/>
    </location>
</feature>
<name>A0ABT9FUK1_9BACL</name>
<dbReference type="InterPro" id="IPR038765">
    <property type="entry name" value="Papain-like_cys_pep_sf"/>
</dbReference>
<feature type="transmembrane region" description="Helical" evidence="1">
    <location>
        <begin position="45"/>
        <end position="66"/>
    </location>
</feature>
<feature type="transmembrane region" description="Helical" evidence="1">
    <location>
        <begin position="12"/>
        <end position="33"/>
    </location>
</feature>